<evidence type="ECO:0000313" key="1">
    <source>
        <dbReference type="EMBL" id="SNT20670.1"/>
    </source>
</evidence>
<proteinExistence type="predicted"/>
<protein>
    <submittedName>
        <fullName evidence="1">Putative hydrolase of the HAD superfamily</fullName>
    </submittedName>
</protein>
<gene>
    <name evidence="1" type="ORF">SAMN05421770_105153</name>
</gene>
<name>A0A239KRK8_9BACT</name>
<sequence>MAGDLAWRRLSGGRIVASTSIRTLFWDIGGVLLTNGWDRSQRTRVLSRLGVDLEKYEAKHPAANYTWERGLTDARTFFRTTVFEQNPDLELSFDVLWPQVCAESKVLNAECLDMLSELQQAGRLSIATLNNESRELNNYRLDAFKLRTLFDYFICSGYCGEMKPLPGIYRTAIETSGYPPETSLFIDDKQENCDAAIAQGMQAIRFESPAQLRVELAQHGITVS</sequence>
<dbReference type="EMBL" id="FZOU01000005">
    <property type="protein sequence ID" value="SNT20670.1"/>
    <property type="molecule type" value="Genomic_DNA"/>
</dbReference>
<reference evidence="1 2" key="1">
    <citation type="submission" date="2017-06" db="EMBL/GenBank/DDBJ databases">
        <authorList>
            <person name="Kim H.J."/>
            <person name="Triplett B.A."/>
        </authorList>
    </citation>
    <scope>NUCLEOTIDE SEQUENCE [LARGE SCALE GENOMIC DNA]</scope>
    <source>
        <strain evidence="1 2">DSM 18704</strain>
    </source>
</reference>
<dbReference type="PANTHER" id="PTHR43611:SF3">
    <property type="entry name" value="FLAVIN MONONUCLEOTIDE HYDROLASE 1, CHLOROPLATIC"/>
    <property type="match status" value="1"/>
</dbReference>
<dbReference type="InterPro" id="IPR006439">
    <property type="entry name" value="HAD-SF_hydro_IA"/>
</dbReference>
<dbReference type="Proteomes" id="UP000198356">
    <property type="component" value="Unassembled WGS sequence"/>
</dbReference>
<dbReference type="NCBIfam" id="TIGR01509">
    <property type="entry name" value="HAD-SF-IA-v3"/>
    <property type="match status" value="1"/>
</dbReference>
<organism evidence="1 2">
    <name type="scientific">Granulicella rosea</name>
    <dbReference type="NCBI Taxonomy" id="474952"/>
    <lineage>
        <taxon>Bacteria</taxon>
        <taxon>Pseudomonadati</taxon>
        <taxon>Acidobacteriota</taxon>
        <taxon>Terriglobia</taxon>
        <taxon>Terriglobales</taxon>
        <taxon>Acidobacteriaceae</taxon>
        <taxon>Granulicella</taxon>
    </lineage>
</organism>
<dbReference type="PRINTS" id="PR00413">
    <property type="entry name" value="HADHALOGNASE"/>
</dbReference>
<dbReference type="Pfam" id="PF00702">
    <property type="entry name" value="Hydrolase"/>
    <property type="match status" value="1"/>
</dbReference>
<keyword evidence="1" id="KW-0378">Hydrolase</keyword>
<accession>A0A239KRK8</accession>
<evidence type="ECO:0000313" key="2">
    <source>
        <dbReference type="Proteomes" id="UP000198356"/>
    </source>
</evidence>
<keyword evidence="2" id="KW-1185">Reference proteome</keyword>
<dbReference type="GO" id="GO:0016787">
    <property type="term" value="F:hydrolase activity"/>
    <property type="evidence" value="ECO:0007669"/>
    <property type="project" value="UniProtKB-KW"/>
</dbReference>
<dbReference type="SUPFAM" id="SSF56784">
    <property type="entry name" value="HAD-like"/>
    <property type="match status" value="1"/>
</dbReference>
<dbReference type="OrthoDB" id="9131041at2"/>
<dbReference type="Gene3D" id="3.40.50.1000">
    <property type="entry name" value="HAD superfamily/HAD-like"/>
    <property type="match status" value="1"/>
</dbReference>
<dbReference type="PANTHER" id="PTHR43611">
    <property type="entry name" value="ALPHA-D-GLUCOSE 1-PHOSPHATE PHOSPHATASE"/>
    <property type="match status" value="1"/>
</dbReference>
<dbReference type="SFLD" id="SFLDG01129">
    <property type="entry name" value="C1.5:_HAD__Beta-PGM__Phosphata"/>
    <property type="match status" value="1"/>
</dbReference>
<dbReference type="AlphaFoldDB" id="A0A239KRK8"/>
<dbReference type="SFLD" id="SFLDS00003">
    <property type="entry name" value="Haloacid_Dehalogenase"/>
    <property type="match status" value="1"/>
</dbReference>
<dbReference type="InterPro" id="IPR023198">
    <property type="entry name" value="PGP-like_dom2"/>
</dbReference>
<dbReference type="Gene3D" id="1.10.150.240">
    <property type="entry name" value="Putative phosphatase, domain 2"/>
    <property type="match status" value="1"/>
</dbReference>
<dbReference type="InterPro" id="IPR036412">
    <property type="entry name" value="HAD-like_sf"/>
</dbReference>
<dbReference type="InterPro" id="IPR023214">
    <property type="entry name" value="HAD_sf"/>
</dbReference>